<dbReference type="InterPro" id="IPR011050">
    <property type="entry name" value="Pectin_lyase_fold/virulence"/>
</dbReference>
<feature type="chain" id="PRO_5045542333" evidence="2">
    <location>
        <begin position="20"/>
        <end position="1281"/>
    </location>
</feature>
<dbReference type="InterPro" id="IPR012334">
    <property type="entry name" value="Pectin_lyas_fold"/>
</dbReference>
<keyword evidence="1 2" id="KW-0732">Signal</keyword>
<gene>
    <name evidence="5" type="ORF">A8975_1655</name>
</gene>
<keyword evidence="6" id="KW-1185">Reference proteome</keyword>
<evidence type="ECO:0000259" key="4">
    <source>
        <dbReference type="Pfam" id="PF18962"/>
    </source>
</evidence>
<feature type="domain" description="Right handed beta helix" evidence="3">
    <location>
        <begin position="854"/>
        <end position="991"/>
    </location>
</feature>
<dbReference type="NCBIfam" id="TIGR04183">
    <property type="entry name" value="Por_Secre_tail"/>
    <property type="match status" value="1"/>
</dbReference>
<dbReference type="SMART" id="SM00710">
    <property type="entry name" value="PbH1"/>
    <property type="match status" value="14"/>
</dbReference>
<dbReference type="InterPro" id="IPR006626">
    <property type="entry name" value="PbH1"/>
</dbReference>
<proteinExistence type="predicted"/>
<reference evidence="5 6" key="1">
    <citation type="submission" date="2019-03" db="EMBL/GenBank/DDBJ databases">
        <title>Genomic Encyclopedia of Type Strains, Phase III (KMG-III): the genomes of soil and plant-associated and newly described type strains.</title>
        <authorList>
            <person name="Whitman W."/>
        </authorList>
    </citation>
    <scope>NUCLEOTIDE SEQUENCE [LARGE SCALE GENOMIC DNA]</scope>
    <source>
        <strain evidence="5 6">CGMCC 1.10957</strain>
    </source>
</reference>
<feature type="domain" description="Secretion system C-terminal sorting" evidence="4">
    <location>
        <begin position="1211"/>
        <end position="1279"/>
    </location>
</feature>
<name>A0ABY2G4T1_9FLAO</name>
<dbReference type="InterPro" id="IPR059226">
    <property type="entry name" value="Choice_anch_Q_dom"/>
</dbReference>
<dbReference type="Pfam" id="PF18962">
    <property type="entry name" value="Por_Secre_tail"/>
    <property type="match status" value="1"/>
</dbReference>
<evidence type="ECO:0000256" key="1">
    <source>
        <dbReference type="ARBA" id="ARBA00022729"/>
    </source>
</evidence>
<dbReference type="Proteomes" id="UP000294930">
    <property type="component" value="Unassembled WGS sequence"/>
</dbReference>
<comment type="caution">
    <text evidence="5">The sequence shown here is derived from an EMBL/GenBank/DDBJ whole genome shotgun (WGS) entry which is preliminary data.</text>
</comment>
<dbReference type="RefSeq" id="WP_134199673.1">
    <property type="nucleotide sequence ID" value="NZ_SOQZ01000003.1"/>
</dbReference>
<evidence type="ECO:0000313" key="6">
    <source>
        <dbReference type="Proteomes" id="UP000294930"/>
    </source>
</evidence>
<evidence type="ECO:0000259" key="3">
    <source>
        <dbReference type="Pfam" id="PF13229"/>
    </source>
</evidence>
<accession>A0ABY2G4T1</accession>
<protein>
    <submittedName>
        <fullName evidence="5">Secreted protein (Por secretion system target)</fullName>
    </submittedName>
</protein>
<dbReference type="InterPro" id="IPR026444">
    <property type="entry name" value="Secre_tail"/>
</dbReference>
<dbReference type="PANTHER" id="PTHR11319:SF35">
    <property type="entry name" value="OUTER MEMBRANE PROTEIN PMPC-RELATED"/>
    <property type="match status" value="1"/>
</dbReference>
<dbReference type="InterPro" id="IPR039448">
    <property type="entry name" value="Beta_helix"/>
</dbReference>
<evidence type="ECO:0000313" key="5">
    <source>
        <dbReference type="EMBL" id="TDY11816.1"/>
    </source>
</evidence>
<dbReference type="SUPFAM" id="SSF51126">
    <property type="entry name" value="Pectin lyase-like"/>
    <property type="match status" value="4"/>
</dbReference>
<dbReference type="EMBL" id="SOQZ01000003">
    <property type="protein sequence ID" value="TDY11816.1"/>
    <property type="molecule type" value="Genomic_DNA"/>
</dbReference>
<sequence>MKPLFVLMILIFSFQNLNATTYYVDLNQPTSGSGTISSPFNNLSDALLVATTNGDEILITEGTINFGSTITINNLNLIIKGGYNSTFNAQIGYTTLDGENTYRVLSTQSLTSVTLFDHLVISNGYTTENGGGMYNDASSPTLTNIIFINNYANSGGGIFNDSDSNPVFTNAIISYNIAATYAGGMYNNQNTEITVVNATITNNSASSAAGIYNYNSDFTIKNTVLFNNISTGYSSSISNLTGDINGLSSNNASNGLGGNISNSTNFIALTETPFINDNDPDGADNTFGTADDGLILGLGSPLLDVGNNSFISEVIDIAGQPRIYDTTIDIGAYEVQSNPCSSSIVYVSTTATGNNDGSDWDNAFTDLQTAIYNACIGAEIRIAAQTFNVTTTIHVTSDRIIKGGYDTATNTQTGYTILDGGNPSGGTTGVQVLSTSNLTTASELNHLVIQNGYSVEGGGMYNYFSNALLTNIFIYNNTAGEICGGIFNNYSNPTLTNVTICNNTATYHAGGMLNFTSSPTLINVTFSHNTSLFASGGGMNNSGLSTPILHNTVFYGNTASYGNDAAGDAVDASSSNIASDASFLSGIFSNSDYYTYVELFEDPFFNSSDPDGEDNIFGTSDDGLIPAIRKQILDVGNNSYNAQTYDPTGRERVFNGTIDIGAYEYSYVCLNDTIYVDNALATGNNDGSNWDNAFTDLQTAIDLACEGAEIRIATQTINLTETIYVEDKNVLIKGGYDTNTNTQTSYTTLDGGNPSGGTTGVQILSTKDLTPDALFDHLIIQNGYSNSGGGMYNHSTLYPIDFSSSPTLNYVTFSNNSASYGGGMYSYGNNDNPTLNHVTFDNNSADIGGGLYSSNVTLTDITFTNNTAFNGGGLYLYSSNATLTNVTFTNNTAVSYGGGMYLSYGSSSTLTNVTISNNTAGEGGGIYNDNSSPVLNQTIISNNTATNNGGGMCNYNNSSPTLNQVTISSNTATNNGGGVYNTGKSDPTLTNVSISNNTATNNGGGVYNNDNSNPILTNVIISNNMAYNGGGLCNDGDNSSLNVLITLTNVTIFNNTATNEGGGVYSNYFPAPILYNTVFYSNVRSSDNSISDYEGDYNIYDSSSNNASDGTGGGISTTNASTFVALTSDPFVNSSDPYGEDDIFGTTDDGLVPAIGSLLINAGDQTENSSSLDISGLARVLGGEIEIGAYEFDDSTLSVEPITLTENSLIVYPNPTESLVYVVTDETLEAVIYNQIGKKISNKTISSTNNFISLSKFPSGVYMIKFMKKGEVISIKKVVKQ</sequence>
<dbReference type="NCBIfam" id="NF041518">
    <property type="entry name" value="choice_anch_Q"/>
    <property type="match status" value="2"/>
</dbReference>
<evidence type="ECO:0000256" key="2">
    <source>
        <dbReference type="SAM" id="SignalP"/>
    </source>
</evidence>
<dbReference type="Gene3D" id="2.160.20.10">
    <property type="entry name" value="Single-stranded right-handed beta-helix, Pectin lyase-like"/>
    <property type="match status" value="3"/>
</dbReference>
<feature type="signal peptide" evidence="2">
    <location>
        <begin position="1"/>
        <end position="19"/>
    </location>
</feature>
<dbReference type="PANTHER" id="PTHR11319">
    <property type="entry name" value="G PROTEIN-COUPLED RECEPTOR-RELATED"/>
    <property type="match status" value="1"/>
</dbReference>
<dbReference type="Pfam" id="PF13229">
    <property type="entry name" value="Beta_helix"/>
    <property type="match status" value="1"/>
</dbReference>
<organism evidence="5 6">
    <name type="scientific">Meridianimaribacter flavus</name>
    <dbReference type="NCBI Taxonomy" id="571115"/>
    <lineage>
        <taxon>Bacteria</taxon>
        <taxon>Pseudomonadati</taxon>
        <taxon>Bacteroidota</taxon>
        <taxon>Flavobacteriia</taxon>
        <taxon>Flavobacteriales</taxon>
        <taxon>Flavobacteriaceae</taxon>
        <taxon>Meridianimaribacter</taxon>
    </lineage>
</organism>